<dbReference type="OrthoDB" id="5304511at2759"/>
<organism evidence="1 2">
    <name type="scientific">Purpureocillium takamizusanense</name>
    <dbReference type="NCBI Taxonomy" id="2060973"/>
    <lineage>
        <taxon>Eukaryota</taxon>
        <taxon>Fungi</taxon>
        <taxon>Dikarya</taxon>
        <taxon>Ascomycota</taxon>
        <taxon>Pezizomycotina</taxon>
        <taxon>Sordariomycetes</taxon>
        <taxon>Hypocreomycetidae</taxon>
        <taxon>Hypocreales</taxon>
        <taxon>Ophiocordycipitaceae</taxon>
        <taxon>Purpureocillium</taxon>
    </lineage>
</organism>
<evidence type="ECO:0000313" key="2">
    <source>
        <dbReference type="Proteomes" id="UP000829364"/>
    </source>
</evidence>
<dbReference type="KEGG" id="ptkz:JDV02_000519"/>
<dbReference type="AlphaFoldDB" id="A0A9Q8Q787"/>
<dbReference type="EMBL" id="CP086354">
    <property type="protein sequence ID" value="UNI13814.1"/>
    <property type="molecule type" value="Genomic_DNA"/>
</dbReference>
<gene>
    <name evidence="1" type="ORF">JDV02_000519</name>
</gene>
<dbReference type="Proteomes" id="UP000829364">
    <property type="component" value="Chromosome 1"/>
</dbReference>
<dbReference type="GeneID" id="72062484"/>
<accession>A0A9Q8Q787</accession>
<keyword evidence="2" id="KW-1185">Reference proteome</keyword>
<dbReference type="RefSeq" id="XP_047837295.1">
    <property type="nucleotide sequence ID" value="XM_047981336.1"/>
</dbReference>
<sequence length="417" mass="47655">MAQFRFQPAADLKGLPVELSLLILDKLPDIRTLTNAAYAVPSLYNTLLADDASISTRILHRELPDYLWTHAIVAHLARRLARSSGGFDSLETSSDIDSLVDSFRSLRDDAPAYRATRLEAVAILRTYGRVVELRNLFVKDCPYTKSQELIPLRDSLQRQPPESSELERIERTIYMFDIISSLCKGMVFGNPGDAAYVSKCYEKVSALQKALVERLMAPWELYQVLHVQAYFRRALYGLDRDEHLTERVLPGMLVGGIDFVHQALCVVGKAGIDDFILGLEKRLLREPQNIFGVLVSRGIHQTWTRMNAKTFDHYRPFCHDGDRAGYQSWKNLENLYQRFTLDNDPSILDLFHNWVAAKEGRIDLMAASLWNDGRWDDIELAIHPPRADWWKGIKHHWNSMAVGFQVLTDPAIVTIKE</sequence>
<name>A0A9Q8Q787_9HYPO</name>
<protein>
    <submittedName>
        <fullName evidence="1">Uncharacterized protein</fullName>
    </submittedName>
</protein>
<evidence type="ECO:0000313" key="1">
    <source>
        <dbReference type="EMBL" id="UNI13814.1"/>
    </source>
</evidence>
<reference evidence="1" key="1">
    <citation type="submission" date="2021-11" db="EMBL/GenBank/DDBJ databases">
        <title>Purpureocillium_takamizusanense_genome.</title>
        <authorList>
            <person name="Nguyen N.-H."/>
        </authorList>
    </citation>
    <scope>NUCLEOTIDE SEQUENCE</scope>
    <source>
        <strain evidence="1">PT3</strain>
    </source>
</reference>
<proteinExistence type="predicted"/>